<dbReference type="AlphaFoldDB" id="A0A8I1EBR7"/>
<evidence type="ECO:0000313" key="2">
    <source>
        <dbReference type="Proteomes" id="UP000637061"/>
    </source>
</evidence>
<dbReference type="Proteomes" id="UP000637061">
    <property type="component" value="Unassembled WGS sequence"/>
</dbReference>
<gene>
    <name evidence="1" type="ORF">JEU22_00315</name>
</gene>
<dbReference type="RefSeq" id="WP_198745994.1">
    <property type="nucleotide sequence ID" value="NZ_JAEHTE010000001.1"/>
</dbReference>
<organism evidence="1 2">
    <name type="scientific">Pseudomonas putida</name>
    <name type="common">Arthrobacter siderocapsulatus</name>
    <dbReference type="NCBI Taxonomy" id="303"/>
    <lineage>
        <taxon>Bacteria</taxon>
        <taxon>Pseudomonadati</taxon>
        <taxon>Pseudomonadota</taxon>
        <taxon>Gammaproteobacteria</taxon>
        <taxon>Pseudomonadales</taxon>
        <taxon>Pseudomonadaceae</taxon>
        <taxon>Pseudomonas</taxon>
    </lineage>
</organism>
<accession>A0A8I1EBR7</accession>
<name>A0A8I1EBR7_PSEPU</name>
<sequence length="167" mass="19502">MELTFREKFLMAEFKSSAIYDSVEEACELNLLTDMPSRLCDEERGRYGVFTGNCLIIETKIPRLNESRFFTYVFDPLGYPTIIPESAKHSRSLTEATEWIESDDFRANKTLYIAAAALMPHEHHEDDVFTACKGLVKDPLFRRHRRFRMEFEAWLAEQVDEDGESIF</sequence>
<comment type="caution">
    <text evidence="1">The sequence shown here is derived from an EMBL/GenBank/DDBJ whole genome shotgun (WGS) entry which is preliminary data.</text>
</comment>
<evidence type="ECO:0000313" key="1">
    <source>
        <dbReference type="EMBL" id="MBI6882373.1"/>
    </source>
</evidence>
<protein>
    <submittedName>
        <fullName evidence="1">Uncharacterized protein</fullName>
    </submittedName>
</protein>
<proteinExistence type="predicted"/>
<dbReference type="EMBL" id="JAEHTE010000001">
    <property type="protein sequence ID" value="MBI6882373.1"/>
    <property type="molecule type" value="Genomic_DNA"/>
</dbReference>
<reference evidence="1" key="1">
    <citation type="submission" date="2020-12" db="EMBL/GenBank/DDBJ databases">
        <title>Enhanced detection system for hospital associated transmission using whole genome sequencing surveillance.</title>
        <authorList>
            <person name="Harrison L.H."/>
            <person name="Van Tyne D."/>
            <person name="Marsh J.W."/>
            <person name="Griffith M.P."/>
            <person name="Snyder D.J."/>
            <person name="Cooper V.S."/>
            <person name="Mustapha M."/>
        </authorList>
    </citation>
    <scope>NUCLEOTIDE SEQUENCE</scope>
    <source>
        <strain evidence="1">PSB00042</strain>
    </source>
</reference>